<dbReference type="GO" id="GO:0016020">
    <property type="term" value="C:membrane"/>
    <property type="evidence" value="ECO:0007669"/>
    <property type="project" value="UniProtKB-SubCell"/>
</dbReference>
<feature type="transmembrane region" description="Helical" evidence="3">
    <location>
        <begin position="71"/>
        <end position="93"/>
    </location>
</feature>
<dbReference type="VEuPathDB" id="FungiDB:PDIP_17260"/>
<keyword evidence="3" id="KW-1133">Transmembrane helix</keyword>
<dbReference type="InterPro" id="IPR036259">
    <property type="entry name" value="MFS_trans_sf"/>
</dbReference>
<evidence type="ECO:0000313" key="5">
    <source>
        <dbReference type="EMBL" id="QQK45325.1"/>
    </source>
</evidence>
<evidence type="ECO:0000256" key="1">
    <source>
        <dbReference type="ARBA" id="ARBA00004141"/>
    </source>
</evidence>
<dbReference type="AlphaFoldDB" id="A0A7T6XQD4"/>
<dbReference type="InterPro" id="IPR050814">
    <property type="entry name" value="Myo-inositol_Transporter"/>
</dbReference>
<feature type="domain" description="Major facilitator superfamily (MFS) profile" evidence="4">
    <location>
        <begin position="75"/>
        <end position="142"/>
    </location>
</feature>
<comment type="subcellular location">
    <subcellularLocation>
        <location evidence="1">Membrane</location>
        <topology evidence="1">Multi-pass membrane protein</topology>
    </subcellularLocation>
</comment>
<evidence type="ECO:0000256" key="2">
    <source>
        <dbReference type="ARBA" id="ARBA00022448"/>
    </source>
</evidence>
<accession>A0A7T6XQD4</accession>
<evidence type="ECO:0000256" key="3">
    <source>
        <dbReference type="SAM" id="Phobius"/>
    </source>
</evidence>
<evidence type="ECO:0000313" key="6">
    <source>
        <dbReference type="Proteomes" id="UP000595662"/>
    </source>
</evidence>
<dbReference type="RefSeq" id="XP_014537417.1">
    <property type="nucleotide sequence ID" value="XM_014681931.1"/>
</dbReference>
<dbReference type="Gene3D" id="1.20.1250.20">
    <property type="entry name" value="MFS general substrate transporter like domains"/>
    <property type="match status" value="1"/>
</dbReference>
<dbReference type="Proteomes" id="UP000595662">
    <property type="component" value="Chromosome 4"/>
</dbReference>
<evidence type="ECO:0000259" key="4">
    <source>
        <dbReference type="PROSITE" id="PS50850"/>
    </source>
</evidence>
<name>A0A7T6XQD4_PENDI</name>
<keyword evidence="3" id="KW-0472">Membrane</keyword>
<proteinExistence type="predicted"/>
<dbReference type="PANTHER" id="PTHR48020">
    <property type="entry name" value="PROTON MYO-INOSITOL COTRANSPORTER"/>
    <property type="match status" value="1"/>
</dbReference>
<reference evidence="5 6" key="1">
    <citation type="submission" date="2020-08" db="EMBL/GenBank/DDBJ databases">
        <title>The completed genome sequence of the pathogenic ascomycete fungus Penicillium digitatum.</title>
        <authorList>
            <person name="Wang M."/>
        </authorList>
    </citation>
    <scope>NUCLEOTIDE SEQUENCE [LARGE SCALE GENOMIC DNA]</scope>
    <source>
        <strain evidence="5 6">PdW03</strain>
    </source>
</reference>
<sequence>MASLKYVEAPTNKHKEDKGAIAFKMDDVVDQKPQDERSEATMDVELQQFGEQLSGLANSRFVMNLFNPIRFTYVLVAFTSMGGVLSGIDQSLINGANLYLPIDPGLSSADNSLVNAGIPLGAIAGALILSPAKDYLGRRMTL</sequence>
<dbReference type="EMBL" id="CP060777">
    <property type="protein sequence ID" value="QQK45325.1"/>
    <property type="molecule type" value="Genomic_DNA"/>
</dbReference>
<protein>
    <submittedName>
        <fullName evidence="5">Major facilitator superfamily domain, general substrate transporter</fullName>
    </submittedName>
</protein>
<dbReference type="GeneID" id="26230049"/>
<gene>
    <name evidence="5" type="ORF">Pdw03_0223</name>
</gene>
<dbReference type="KEGG" id="pdp:PDIP_17260"/>
<dbReference type="GO" id="GO:0022857">
    <property type="term" value="F:transmembrane transporter activity"/>
    <property type="evidence" value="ECO:0007669"/>
    <property type="project" value="InterPro"/>
</dbReference>
<dbReference type="PANTHER" id="PTHR48020:SF9">
    <property type="entry name" value="MAJOR FACILITATOR SUPERFAMILY (MFS) PROFILE DOMAIN-CONTAINING PROTEIN"/>
    <property type="match status" value="1"/>
</dbReference>
<organism evidence="5 6">
    <name type="scientific">Penicillium digitatum</name>
    <name type="common">Green mold</name>
    <dbReference type="NCBI Taxonomy" id="36651"/>
    <lineage>
        <taxon>Eukaryota</taxon>
        <taxon>Fungi</taxon>
        <taxon>Dikarya</taxon>
        <taxon>Ascomycota</taxon>
        <taxon>Pezizomycotina</taxon>
        <taxon>Eurotiomycetes</taxon>
        <taxon>Eurotiomycetidae</taxon>
        <taxon>Eurotiales</taxon>
        <taxon>Aspergillaceae</taxon>
        <taxon>Penicillium</taxon>
    </lineage>
</organism>
<keyword evidence="3" id="KW-0812">Transmembrane</keyword>
<dbReference type="InterPro" id="IPR020846">
    <property type="entry name" value="MFS_dom"/>
</dbReference>
<feature type="transmembrane region" description="Helical" evidence="3">
    <location>
        <begin position="113"/>
        <end position="132"/>
    </location>
</feature>
<dbReference type="SUPFAM" id="SSF103473">
    <property type="entry name" value="MFS general substrate transporter"/>
    <property type="match status" value="1"/>
</dbReference>
<dbReference type="PROSITE" id="PS50850">
    <property type="entry name" value="MFS"/>
    <property type="match status" value="1"/>
</dbReference>
<keyword evidence="2" id="KW-0813">Transport</keyword>